<comment type="domain">
    <text evidence="15">IleRS has two distinct active sites: one for aminoacylation and one for editing. The misactivated valine is translocated from the active site to the editing site, which sterically excludes the correctly activated isoleucine. The single editing site contains two valyl binding pockets, one specific for each substrate (Val-AMP or Val-tRNA(Ile)).</text>
</comment>
<feature type="short sequence motif" description="'KMSKS' region" evidence="15">
    <location>
        <begin position="694"/>
        <end position="698"/>
    </location>
</feature>
<dbReference type="PANTHER" id="PTHR42780">
    <property type="entry name" value="SOLEUCYL-TRNA SYNTHETASE"/>
    <property type="match status" value="1"/>
</dbReference>
<proteinExistence type="inferred from homology"/>
<evidence type="ECO:0000256" key="13">
    <source>
        <dbReference type="ARBA" id="ARBA00025217"/>
    </source>
</evidence>
<evidence type="ECO:0000256" key="6">
    <source>
        <dbReference type="ARBA" id="ARBA00022598"/>
    </source>
</evidence>
<comment type="similarity">
    <text evidence="3 15">Belongs to the class-I aminoacyl-tRNA synthetase family. IleS type 2 subfamily.</text>
</comment>
<evidence type="ECO:0000256" key="1">
    <source>
        <dbReference type="ARBA" id="ARBA00001947"/>
    </source>
</evidence>
<keyword evidence="5 15" id="KW-0963">Cytoplasm</keyword>
<dbReference type="HAMAP" id="MF_02003">
    <property type="entry name" value="Ile_tRNA_synth_type2"/>
    <property type="match status" value="1"/>
</dbReference>
<feature type="domain" description="Methionyl/Valyl/Leucyl/Isoleucyl-tRNA synthetase anticodon-binding" evidence="17">
    <location>
        <begin position="781"/>
        <end position="932"/>
    </location>
</feature>
<evidence type="ECO:0000256" key="10">
    <source>
        <dbReference type="ARBA" id="ARBA00022840"/>
    </source>
</evidence>
<dbReference type="Gene3D" id="3.30.720.200">
    <property type="match status" value="1"/>
</dbReference>
<dbReference type="SUPFAM" id="SSF52374">
    <property type="entry name" value="Nucleotidylyl transferase"/>
    <property type="match status" value="1"/>
</dbReference>
<sequence length="1150" mass="131455">MSDKFREYKQLDLSQINKDVLKRWEEDDTFHKSISTREGNPTFVFYEGPPSANGMPGIHHVMARAIKDTFCRYKTMKGFRVHRKAGWDTHGLPVELSVEKSLGITKEDIGSKITVEEYNAACRREVMKYTKEWEQLTRQMGYWVNMDDPYITYDNRYIESVWWLLKQLFDKGLLYKGYTIQPYSPAAGTGLSSHELNQPGCYRDVKDTTAVAQFSVIRDEKSEFLYEGVDSPLYFMAWTTTPWTLPSNTALCVGPKITYVKVKSFNPYTGEPMTVILAKDLLASHFNPKNAEIPFDDYKPGDKKIPYQVLEEYTGAQLAGVNYQQLIDWVKPDGDAFRVITGDFVTTEDGTGIVHIAPTFGADDDRVAKQNGIAPLLVIDKDGKKQPLVDKRGRFYTIEEMDSAFVASNVNAQSYGEWSGRYVKNEYDETLDESYSTVDVDLSVMLKKDNKAFKVEKHEHSYPHCWRTDKPVLYYPLDSWFIRTTAVKDKLIALNNTINWKPQSTGTGRFGNWLENLVDWNLSRSRFWGTPLPIWRTEDGAQTKCFGSVEELFAEIEKAVAAGVMDKNPYAGFEPGQYEPANYDKIDLHRPYVDDIVLLADNGEKMFREPDLIDVWFDSGAMPYAQNHYPFENKEKYQPAEGRGVFPADFIAEGVDQTRGWFFTLHAIATMIDESVAFRNIISNGLVLDKNGNKMSKRLGNAVDPFDTIEKYGSDPLRWYMLTNSAPWDNLKFDVGGVDEVRRKFFGTLYNTYNFFALYANIDGFSFEEDEIAVAERPELDRWIISLLNSLVKEVSESLENYEPTRAGRAISEFVNENLSNWFVRLSRKRYWGGEYDKDKLSAYQTLYTCLVTVAKLAAPLAPFYSDQLYTDLNKLTGLEPDQSVHLAEFPTANDALIDKDLEQKMDIAQRASSMILGLRRKERLKVRQPLAKIMVPVLNGRFKEQFEAVENIILSEVNVKEVEYLTDTAGIIKKKIKPNFKTLGPKYGKIMKQIAASVAQFSQTDIAELEKNENFSLNVADQQVELTPADVEITTEDIPGWLVATEGELTIALDINISDELKQEGIAREFINKIQNIRKESDFEVTDRINVKIMKHDFYNQAVENFKDYIGSQTLCEELRLVDSLKDGEGQLVEIDQDVEAGIVVEKNR</sequence>
<dbReference type="EC" id="6.1.1.5" evidence="15"/>
<dbReference type="GO" id="GO:0008270">
    <property type="term" value="F:zinc ion binding"/>
    <property type="evidence" value="ECO:0007669"/>
    <property type="project" value="UniProtKB-UniRule"/>
</dbReference>
<evidence type="ECO:0000313" key="19">
    <source>
        <dbReference type="Proteomes" id="UP000243525"/>
    </source>
</evidence>
<evidence type="ECO:0000313" key="18">
    <source>
        <dbReference type="EMBL" id="PTN10643.1"/>
    </source>
</evidence>
<keyword evidence="9 15" id="KW-0862">Zinc</keyword>
<dbReference type="Proteomes" id="UP000243525">
    <property type="component" value="Unassembled WGS sequence"/>
</dbReference>
<keyword evidence="8 15" id="KW-0547">Nucleotide-binding</keyword>
<comment type="subunit">
    <text evidence="4 15">Monomer.</text>
</comment>
<dbReference type="InterPro" id="IPR033709">
    <property type="entry name" value="Anticodon_Ile_ABEc"/>
</dbReference>
<dbReference type="Gene3D" id="3.40.50.620">
    <property type="entry name" value="HUPs"/>
    <property type="match status" value="2"/>
</dbReference>
<evidence type="ECO:0000256" key="2">
    <source>
        <dbReference type="ARBA" id="ARBA00004496"/>
    </source>
</evidence>
<dbReference type="InterPro" id="IPR002300">
    <property type="entry name" value="aa-tRNA-synth_Ia"/>
</dbReference>
<name>A0A2T5C6R1_9BACT</name>
<evidence type="ECO:0000256" key="12">
    <source>
        <dbReference type="ARBA" id="ARBA00023146"/>
    </source>
</evidence>
<dbReference type="GO" id="GO:0002161">
    <property type="term" value="F:aminoacyl-tRNA deacylase activity"/>
    <property type="evidence" value="ECO:0007669"/>
    <property type="project" value="InterPro"/>
</dbReference>
<keyword evidence="11 15" id="KW-0648">Protein biosynthesis</keyword>
<evidence type="ECO:0000256" key="3">
    <source>
        <dbReference type="ARBA" id="ARBA00007078"/>
    </source>
</evidence>
<dbReference type="OrthoDB" id="9810365at2"/>
<evidence type="ECO:0000256" key="11">
    <source>
        <dbReference type="ARBA" id="ARBA00022917"/>
    </source>
</evidence>
<dbReference type="SUPFAM" id="SSF47323">
    <property type="entry name" value="Anticodon-binding domain of a subclass of class I aminoacyl-tRNA synthetases"/>
    <property type="match status" value="1"/>
</dbReference>
<keyword evidence="19" id="KW-1185">Reference proteome</keyword>
<organism evidence="18 19">
    <name type="scientific">Mangrovibacterium marinum</name>
    <dbReference type="NCBI Taxonomy" id="1639118"/>
    <lineage>
        <taxon>Bacteria</taxon>
        <taxon>Pseudomonadati</taxon>
        <taxon>Bacteroidota</taxon>
        <taxon>Bacteroidia</taxon>
        <taxon>Marinilabiliales</taxon>
        <taxon>Prolixibacteraceae</taxon>
        <taxon>Mangrovibacterium</taxon>
    </lineage>
</organism>
<dbReference type="PANTHER" id="PTHR42780:SF1">
    <property type="entry name" value="ISOLEUCINE--TRNA LIGASE, CYTOPLASMIC"/>
    <property type="match status" value="1"/>
</dbReference>
<dbReference type="Gene3D" id="1.10.730.10">
    <property type="entry name" value="Isoleucyl-tRNA Synthetase, Domain 1"/>
    <property type="match status" value="1"/>
</dbReference>
<keyword evidence="10 15" id="KW-0067">ATP-binding</keyword>
<dbReference type="GO" id="GO:0004822">
    <property type="term" value="F:isoleucine-tRNA ligase activity"/>
    <property type="evidence" value="ECO:0007669"/>
    <property type="project" value="UniProtKB-UniRule"/>
</dbReference>
<evidence type="ECO:0000259" key="16">
    <source>
        <dbReference type="Pfam" id="PF00133"/>
    </source>
</evidence>
<gene>
    <name evidence="15" type="primary">ileS</name>
    <name evidence="18" type="ORF">C8N47_101294</name>
</gene>
<accession>A0A2T5C6R1</accession>
<evidence type="ECO:0000256" key="7">
    <source>
        <dbReference type="ARBA" id="ARBA00022723"/>
    </source>
</evidence>
<evidence type="ECO:0000256" key="9">
    <source>
        <dbReference type="ARBA" id="ARBA00022833"/>
    </source>
</evidence>
<keyword evidence="6 15" id="KW-0436">Ligase</keyword>
<evidence type="ECO:0000256" key="8">
    <source>
        <dbReference type="ARBA" id="ARBA00022741"/>
    </source>
</evidence>
<comment type="caution">
    <text evidence="18">The sequence shown here is derived from an EMBL/GenBank/DDBJ whole genome shotgun (WGS) entry which is preliminary data.</text>
</comment>
<dbReference type="AlphaFoldDB" id="A0A2T5C6R1"/>
<comment type="function">
    <text evidence="13 15">Catalyzes the attachment of isoleucine to tRNA(Ile). As IleRS can inadvertently accommodate and process structurally similar amino acids such as valine, to avoid such errors it has two additional distinct tRNA(Ile)-dependent editing activities. One activity is designated as 'pretransfer' editing and involves the hydrolysis of activated Val-AMP. The other activity is designated 'posttransfer' editing and involves deacylation of mischarged Val-tRNA(Ile).</text>
</comment>
<evidence type="ECO:0000256" key="5">
    <source>
        <dbReference type="ARBA" id="ARBA00022490"/>
    </source>
</evidence>
<dbReference type="GO" id="GO:0006428">
    <property type="term" value="P:isoleucyl-tRNA aminoacylation"/>
    <property type="evidence" value="ECO:0007669"/>
    <property type="project" value="UniProtKB-UniRule"/>
</dbReference>
<protein>
    <recommendedName>
        <fullName evidence="15">Isoleucine--tRNA ligase</fullName>
        <ecNumber evidence="15">6.1.1.5</ecNumber>
    </recommendedName>
    <alternativeName>
        <fullName evidence="15">Isoleucyl-tRNA synthetase</fullName>
        <shortName evidence="15">IleRS</shortName>
    </alternativeName>
</protein>
<dbReference type="NCBIfam" id="TIGR00392">
    <property type="entry name" value="ileS"/>
    <property type="match status" value="1"/>
</dbReference>
<feature type="binding site" evidence="15">
    <location>
        <position position="697"/>
    </location>
    <ligand>
        <name>ATP</name>
        <dbReference type="ChEBI" id="CHEBI:30616"/>
    </ligand>
</feature>
<dbReference type="RefSeq" id="WP_107820736.1">
    <property type="nucleotide sequence ID" value="NZ_OY782574.1"/>
</dbReference>
<evidence type="ECO:0000256" key="15">
    <source>
        <dbReference type="HAMAP-Rule" id="MF_02003"/>
    </source>
</evidence>
<dbReference type="InterPro" id="IPR002301">
    <property type="entry name" value="Ile-tRNA-ligase"/>
</dbReference>
<dbReference type="InterPro" id="IPR014729">
    <property type="entry name" value="Rossmann-like_a/b/a_fold"/>
</dbReference>
<dbReference type="GO" id="GO:0005737">
    <property type="term" value="C:cytoplasm"/>
    <property type="evidence" value="ECO:0007669"/>
    <property type="project" value="UniProtKB-SubCell"/>
</dbReference>
<dbReference type="InterPro" id="IPR009008">
    <property type="entry name" value="Val/Leu/Ile-tRNA-synth_edit"/>
</dbReference>
<dbReference type="Pfam" id="PF08264">
    <property type="entry name" value="Anticodon_1"/>
    <property type="match status" value="1"/>
</dbReference>
<dbReference type="InterPro" id="IPR009080">
    <property type="entry name" value="tRNAsynth_Ia_anticodon-bd"/>
</dbReference>
<comment type="cofactor">
    <cofactor evidence="1 15">
        <name>Zn(2+)</name>
        <dbReference type="ChEBI" id="CHEBI:29105"/>
    </cofactor>
</comment>
<evidence type="ECO:0000256" key="4">
    <source>
        <dbReference type="ARBA" id="ARBA00011245"/>
    </source>
</evidence>
<dbReference type="GO" id="GO:0000049">
    <property type="term" value="F:tRNA binding"/>
    <property type="evidence" value="ECO:0007669"/>
    <property type="project" value="InterPro"/>
</dbReference>
<dbReference type="Pfam" id="PF00133">
    <property type="entry name" value="tRNA-synt_1"/>
    <property type="match status" value="1"/>
</dbReference>
<dbReference type="InterPro" id="IPR023586">
    <property type="entry name" value="Ile-tRNA-ligase_type2"/>
</dbReference>
<dbReference type="FunFam" id="3.40.50.620:FF:000205">
    <property type="entry name" value="Isoleucine--tRNA ligase"/>
    <property type="match status" value="1"/>
</dbReference>
<dbReference type="PRINTS" id="PR00984">
    <property type="entry name" value="TRNASYNTHILE"/>
</dbReference>
<dbReference type="CDD" id="cd00818">
    <property type="entry name" value="IleRS_core"/>
    <property type="match status" value="1"/>
</dbReference>
<comment type="catalytic activity">
    <reaction evidence="14 15">
        <text>tRNA(Ile) + L-isoleucine + ATP = L-isoleucyl-tRNA(Ile) + AMP + diphosphate</text>
        <dbReference type="Rhea" id="RHEA:11060"/>
        <dbReference type="Rhea" id="RHEA-COMP:9666"/>
        <dbReference type="Rhea" id="RHEA-COMP:9695"/>
        <dbReference type="ChEBI" id="CHEBI:30616"/>
        <dbReference type="ChEBI" id="CHEBI:33019"/>
        <dbReference type="ChEBI" id="CHEBI:58045"/>
        <dbReference type="ChEBI" id="CHEBI:78442"/>
        <dbReference type="ChEBI" id="CHEBI:78528"/>
        <dbReference type="ChEBI" id="CHEBI:456215"/>
        <dbReference type="EC" id="6.1.1.5"/>
    </reaction>
</comment>
<dbReference type="GO" id="GO:0005524">
    <property type="term" value="F:ATP binding"/>
    <property type="evidence" value="ECO:0007669"/>
    <property type="project" value="UniProtKB-UniRule"/>
</dbReference>
<comment type="subcellular location">
    <subcellularLocation>
        <location evidence="2 15">Cytoplasm</location>
    </subcellularLocation>
</comment>
<dbReference type="Pfam" id="PF19302">
    <property type="entry name" value="DUF5915"/>
    <property type="match status" value="1"/>
</dbReference>
<dbReference type="SUPFAM" id="SSF50677">
    <property type="entry name" value="ValRS/IleRS/LeuRS editing domain"/>
    <property type="match status" value="1"/>
</dbReference>
<keyword evidence="7 15" id="KW-0479">Metal-binding</keyword>
<reference evidence="18 19" key="1">
    <citation type="submission" date="2018-04" db="EMBL/GenBank/DDBJ databases">
        <title>Genomic Encyclopedia of Archaeal and Bacterial Type Strains, Phase II (KMG-II): from individual species to whole genera.</title>
        <authorList>
            <person name="Goeker M."/>
        </authorList>
    </citation>
    <scope>NUCLEOTIDE SEQUENCE [LARGE SCALE GENOMIC DNA]</scope>
    <source>
        <strain evidence="18 19">DSM 28823</strain>
    </source>
</reference>
<feature type="domain" description="Aminoacyl-tRNA synthetase class Ia" evidence="16">
    <location>
        <begin position="20"/>
        <end position="732"/>
    </location>
</feature>
<dbReference type="FunFam" id="3.40.50.620:FF:000063">
    <property type="entry name" value="Isoleucine--tRNA ligase"/>
    <property type="match status" value="1"/>
</dbReference>
<feature type="short sequence motif" description="'HIGH' region" evidence="15">
    <location>
        <begin position="50"/>
        <end position="60"/>
    </location>
</feature>
<dbReference type="EMBL" id="QAAD01000001">
    <property type="protein sequence ID" value="PTN10643.1"/>
    <property type="molecule type" value="Genomic_DNA"/>
</dbReference>
<evidence type="ECO:0000259" key="17">
    <source>
        <dbReference type="Pfam" id="PF08264"/>
    </source>
</evidence>
<dbReference type="CDD" id="cd07961">
    <property type="entry name" value="Anticodon_Ia_Ile_ABEc"/>
    <property type="match status" value="1"/>
</dbReference>
<dbReference type="InterPro" id="IPR013155">
    <property type="entry name" value="M/V/L/I-tRNA-synth_anticd-bd"/>
</dbReference>
<keyword evidence="12 15" id="KW-0030">Aminoacyl-tRNA synthetase</keyword>
<evidence type="ECO:0000256" key="14">
    <source>
        <dbReference type="ARBA" id="ARBA00048359"/>
    </source>
</evidence>